<dbReference type="WBParaSite" id="EgrG_000414900">
    <property type="protein sequence ID" value="EgrG_000414900"/>
    <property type="gene ID" value="EgrG_000414900"/>
</dbReference>
<organism evidence="1">
    <name type="scientific">Echinococcus granulosus</name>
    <name type="common">Hydatid tapeworm</name>
    <dbReference type="NCBI Taxonomy" id="6210"/>
    <lineage>
        <taxon>Eukaryota</taxon>
        <taxon>Metazoa</taxon>
        <taxon>Spiralia</taxon>
        <taxon>Lophotrochozoa</taxon>
        <taxon>Platyhelminthes</taxon>
        <taxon>Cestoda</taxon>
        <taxon>Eucestoda</taxon>
        <taxon>Cyclophyllidea</taxon>
        <taxon>Taeniidae</taxon>
        <taxon>Echinococcus</taxon>
        <taxon>Echinococcus granulosus group</taxon>
    </lineage>
</organism>
<evidence type="ECO:0000313" key="5">
    <source>
        <dbReference type="WBParaSite" id="EgrG_000414900"/>
    </source>
</evidence>
<dbReference type="WBParaSite" id="EgrG_000414600">
    <property type="protein sequence ID" value="EgrG_000414600"/>
    <property type="gene ID" value="EgrG_000414600"/>
</dbReference>
<evidence type="ECO:0000313" key="3">
    <source>
        <dbReference type="Proteomes" id="UP000492820"/>
    </source>
</evidence>
<dbReference type="EMBL" id="LK028594">
    <property type="protein sequence ID" value="CDS23819.1"/>
    <property type="molecule type" value="Genomic_DNA"/>
</dbReference>
<protein>
    <submittedName>
        <fullName evidence="4 5">Secreted protein</fullName>
    </submittedName>
</protein>
<name>U6JKD0_ECHGR</name>
<evidence type="ECO:0000313" key="4">
    <source>
        <dbReference type="WBParaSite" id="EgrG_000414600"/>
    </source>
</evidence>
<accession>U6JKD0</accession>
<evidence type="ECO:0000313" key="2">
    <source>
        <dbReference type="EMBL" id="CDS23822.1"/>
    </source>
</evidence>
<evidence type="ECO:0000313" key="1">
    <source>
        <dbReference type="EMBL" id="CDS23819.1"/>
    </source>
</evidence>
<sequence length="102" mass="11002">MSSTRQHNLFFIKSISGCVPSSLAPSSSSQFHPASLTRCNTPRGGIHSAKSTTCMPLVPSMNGIQCMECVCESISDAFIETASQLISQSGRIARLKILPHQY</sequence>
<reference evidence="1" key="2">
    <citation type="submission" date="2014-06" db="EMBL/GenBank/DDBJ databases">
        <authorList>
            <person name="Aslett M."/>
        </authorList>
    </citation>
    <scope>NUCLEOTIDE SEQUENCE</scope>
</reference>
<dbReference type="EMBL" id="LK028594">
    <property type="protein sequence ID" value="CDS23822.1"/>
    <property type="molecule type" value="Genomic_DNA"/>
</dbReference>
<dbReference type="Proteomes" id="UP000492820">
    <property type="component" value="Unassembled WGS sequence"/>
</dbReference>
<reference evidence="4 5" key="3">
    <citation type="submission" date="2020-10" db="UniProtKB">
        <authorList>
            <consortium name="WormBaseParasite"/>
        </authorList>
    </citation>
    <scope>IDENTIFICATION</scope>
</reference>
<gene>
    <name evidence="1" type="ORF">EgrG_000414600</name>
    <name evidence="2" type="ORF">EgrG_000414900</name>
</gene>
<proteinExistence type="predicted"/>
<reference evidence="1 3" key="1">
    <citation type="journal article" date="2013" name="Nature">
        <title>The genomes of four tapeworm species reveal adaptations to parasitism.</title>
        <authorList>
            <person name="Tsai I.J."/>
            <person name="Zarowiecki M."/>
            <person name="Holroyd N."/>
            <person name="Garciarrubio A."/>
            <person name="Sanchez-Flores A."/>
            <person name="Brooks K.L."/>
            <person name="Tracey A."/>
            <person name="Bobes R.J."/>
            <person name="Fragoso G."/>
            <person name="Sciutto E."/>
            <person name="Aslett M."/>
            <person name="Beasley H."/>
            <person name="Bennett H.M."/>
            <person name="Cai J."/>
            <person name="Camicia F."/>
            <person name="Clark R."/>
            <person name="Cucher M."/>
            <person name="De Silva N."/>
            <person name="Day T.A."/>
            <person name="Deplazes P."/>
            <person name="Estrada K."/>
            <person name="Fernandez C."/>
            <person name="Holland P.W."/>
            <person name="Hou J."/>
            <person name="Hu S."/>
            <person name="Huckvale T."/>
            <person name="Hung S.S."/>
            <person name="Kamenetzky L."/>
            <person name="Keane J.A."/>
            <person name="Kiss F."/>
            <person name="Koziol U."/>
            <person name="Lambert O."/>
            <person name="Liu K."/>
            <person name="Luo X."/>
            <person name="Luo Y."/>
            <person name="Macchiaroli N."/>
            <person name="Nichol S."/>
            <person name="Paps J."/>
            <person name="Parkinson J."/>
            <person name="Pouchkina-Stantcheva N."/>
            <person name="Riddiford N."/>
            <person name="Rosenzvit M."/>
            <person name="Salinas G."/>
            <person name="Wasmuth J.D."/>
            <person name="Zamanian M."/>
            <person name="Zheng Y."/>
            <person name="Cai X."/>
            <person name="Soberon X."/>
            <person name="Olson P.D."/>
            <person name="Laclette J.P."/>
            <person name="Brehm K."/>
            <person name="Berriman M."/>
            <person name="Garciarrubio A."/>
            <person name="Bobes R.J."/>
            <person name="Fragoso G."/>
            <person name="Sanchez-Flores A."/>
            <person name="Estrada K."/>
            <person name="Cevallos M.A."/>
            <person name="Morett E."/>
            <person name="Gonzalez V."/>
            <person name="Portillo T."/>
            <person name="Ochoa-Leyva A."/>
            <person name="Jose M.V."/>
            <person name="Sciutto E."/>
            <person name="Landa A."/>
            <person name="Jimenez L."/>
            <person name="Valdes V."/>
            <person name="Carrero J.C."/>
            <person name="Larralde C."/>
            <person name="Morales-Montor J."/>
            <person name="Limon-Lason J."/>
            <person name="Soberon X."/>
            <person name="Laclette J.P."/>
        </authorList>
    </citation>
    <scope>NUCLEOTIDE SEQUENCE [LARGE SCALE GENOMIC DNA]</scope>
</reference>
<dbReference type="AlphaFoldDB" id="U6JKD0"/>